<dbReference type="SUPFAM" id="SSF47384">
    <property type="entry name" value="Homodimeric domain of signal transducing histidine kinase"/>
    <property type="match status" value="1"/>
</dbReference>
<dbReference type="CDD" id="cd00130">
    <property type="entry name" value="PAS"/>
    <property type="match status" value="2"/>
</dbReference>
<dbReference type="InterPro" id="IPR052162">
    <property type="entry name" value="Sensor_kinase/Photoreceptor"/>
</dbReference>
<dbReference type="Proteomes" id="UP001589747">
    <property type="component" value="Unassembled WGS sequence"/>
</dbReference>
<dbReference type="PANTHER" id="PTHR43304:SF1">
    <property type="entry name" value="PAC DOMAIN-CONTAINING PROTEIN"/>
    <property type="match status" value="1"/>
</dbReference>
<protein>
    <recommendedName>
        <fullName evidence="2">histidine kinase</fullName>
        <ecNumber evidence="2">2.7.13.3</ecNumber>
    </recommendedName>
</protein>
<feature type="domain" description="PAC" evidence="11">
    <location>
        <begin position="451"/>
        <end position="502"/>
    </location>
</feature>
<feature type="domain" description="PAC" evidence="11">
    <location>
        <begin position="201"/>
        <end position="252"/>
    </location>
</feature>
<dbReference type="InterPro" id="IPR036097">
    <property type="entry name" value="HisK_dim/P_sf"/>
</dbReference>
<dbReference type="Pfam" id="PF02518">
    <property type="entry name" value="HATPase_c"/>
    <property type="match status" value="1"/>
</dbReference>
<dbReference type="Gene3D" id="2.10.70.100">
    <property type="match status" value="1"/>
</dbReference>
<evidence type="ECO:0000259" key="9">
    <source>
        <dbReference type="PROSITE" id="PS50109"/>
    </source>
</evidence>
<keyword evidence="7" id="KW-0067">ATP-binding</keyword>
<dbReference type="EMBL" id="JBHMDO010000039">
    <property type="protein sequence ID" value="MFB9329031.1"/>
    <property type="molecule type" value="Genomic_DNA"/>
</dbReference>
<keyword evidence="4" id="KW-0808">Transferase</keyword>
<evidence type="ECO:0000256" key="6">
    <source>
        <dbReference type="ARBA" id="ARBA00022777"/>
    </source>
</evidence>
<gene>
    <name evidence="12" type="ORF">ACFFSY_24105</name>
</gene>
<evidence type="ECO:0000256" key="7">
    <source>
        <dbReference type="ARBA" id="ARBA00022840"/>
    </source>
</evidence>
<dbReference type="InterPro" id="IPR004358">
    <property type="entry name" value="Sig_transdc_His_kin-like_C"/>
</dbReference>
<dbReference type="Gene3D" id="3.30.450.20">
    <property type="entry name" value="PAS domain"/>
    <property type="match status" value="3"/>
</dbReference>
<evidence type="ECO:0000256" key="8">
    <source>
        <dbReference type="ARBA" id="ARBA00023012"/>
    </source>
</evidence>
<dbReference type="PRINTS" id="PR00344">
    <property type="entry name" value="BCTRLSENSOR"/>
</dbReference>
<keyword evidence="3" id="KW-0597">Phosphoprotein</keyword>
<dbReference type="InterPro" id="IPR003594">
    <property type="entry name" value="HATPase_dom"/>
</dbReference>
<proteinExistence type="predicted"/>
<comment type="caution">
    <text evidence="12">The sequence shown here is derived from an EMBL/GenBank/DDBJ whole genome shotgun (WGS) entry which is preliminary data.</text>
</comment>
<feature type="domain" description="Histidine kinase" evidence="9">
    <location>
        <begin position="515"/>
        <end position="720"/>
    </location>
</feature>
<dbReference type="Pfam" id="PF00989">
    <property type="entry name" value="PAS"/>
    <property type="match status" value="1"/>
</dbReference>
<name>A0ABV5KUY7_9BACL</name>
<dbReference type="SUPFAM" id="SSF55785">
    <property type="entry name" value="PYP-like sensor domain (PAS domain)"/>
    <property type="match status" value="3"/>
</dbReference>
<dbReference type="Gene3D" id="1.10.287.130">
    <property type="match status" value="1"/>
</dbReference>
<dbReference type="InterPro" id="IPR035965">
    <property type="entry name" value="PAS-like_dom_sf"/>
</dbReference>
<dbReference type="PROSITE" id="PS50109">
    <property type="entry name" value="HIS_KIN"/>
    <property type="match status" value="1"/>
</dbReference>
<dbReference type="SMART" id="SM00387">
    <property type="entry name" value="HATPase_c"/>
    <property type="match status" value="1"/>
</dbReference>
<evidence type="ECO:0000256" key="5">
    <source>
        <dbReference type="ARBA" id="ARBA00022741"/>
    </source>
</evidence>
<dbReference type="Pfam" id="PF08447">
    <property type="entry name" value="PAS_3"/>
    <property type="match status" value="1"/>
</dbReference>
<dbReference type="InterPro" id="IPR000700">
    <property type="entry name" value="PAS-assoc_C"/>
</dbReference>
<dbReference type="SMART" id="SM00388">
    <property type="entry name" value="HisKA"/>
    <property type="match status" value="1"/>
</dbReference>
<feature type="domain" description="PAS" evidence="10">
    <location>
        <begin position="378"/>
        <end position="448"/>
    </location>
</feature>
<evidence type="ECO:0000256" key="1">
    <source>
        <dbReference type="ARBA" id="ARBA00000085"/>
    </source>
</evidence>
<reference evidence="12 13" key="1">
    <citation type="submission" date="2024-09" db="EMBL/GenBank/DDBJ databases">
        <authorList>
            <person name="Sun Q."/>
            <person name="Mori K."/>
        </authorList>
    </citation>
    <scope>NUCLEOTIDE SEQUENCE [LARGE SCALE GENOMIC DNA]</scope>
    <source>
        <strain evidence="12 13">TISTR 2452</strain>
    </source>
</reference>
<evidence type="ECO:0000259" key="10">
    <source>
        <dbReference type="PROSITE" id="PS50112"/>
    </source>
</evidence>
<dbReference type="SMART" id="SM00086">
    <property type="entry name" value="PAC"/>
    <property type="match status" value="3"/>
</dbReference>
<keyword evidence="5" id="KW-0547">Nucleotide-binding</keyword>
<dbReference type="PROSITE" id="PS50113">
    <property type="entry name" value="PAC"/>
    <property type="match status" value="2"/>
</dbReference>
<evidence type="ECO:0000256" key="2">
    <source>
        <dbReference type="ARBA" id="ARBA00012438"/>
    </source>
</evidence>
<dbReference type="InterPro" id="IPR013656">
    <property type="entry name" value="PAS_4"/>
</dbReference>
<accession>A0ABV5KUY7</accession>
<feature type="domain" description="PAS" evidence="10">
    <location>
        <begin position="129"/>
        <end position="199"/>
    </location>
</feature>
<dbReference type="InterPro" id="IPR013767">
    <property type="entry name" value="PAS_fold"/>
</dbReference>
<keyword evidence="6" id="KW-0418">Kinase</keyword>
<dbReference type="EC" id="2.7.13.3" evidence="2"/>
<dbReference type="SUPFAM" id="SSF55874">
    <property type="entry name" value="ATPase domain of HSP90 chaperone/DNA topoisomerase II/histidine kinase"/>
    <property type="match status" value="1"/>
</dbReference>
<dbReference type="Gene3D" id="3.30.565.10">
    <property type="entry name" value="Histidine kinase-like ATPase, C-terminal domain"/>
    <property type="match status" value="1"/>
</dbReference>
<dbReference type="RefSeq" id="WP_377498915.1">
    <property type="nucleotide sequence ID" value="NZ_JBHMDO010000039.1"/>
</dbReference>
<dbReference type="PANTHER" id="PTHR43304">
    <property type="entry name" value="PHYTOCHROME-LIKE PROTEIN CPH1"/>
    <property type="match status" value="1"/>
</dbReference>
<evidence type="ECO:0000256" key="4">
    <source>
        <dbReference type="ARBA" id="ARBA00022679"/>
    </source>
</evidence>
<evidence type="ECO:0000313" key="12">
    <source>
        <dbReference type="EMBL" id="MFB9329031.1"/>
    </source>
</evidence>
<dbReference type="InterPro" id="IPR036890">
    <property type="entry name" value="HATPase_C_sf"/>
</dbReference>
<dbReference type="SMART" id="SM00091">
    <property type="entry name" value="PAS"/>
    <property type="match status" value="2"/>
</dbReference>
<dbReference type="InterPro" id="IPR001610">
    <property type="entry name" value="PAC"/>
</dbReference>
<keyword evidence="8" id="KW-0902">Two-component regulatory system</keyword>
<evidence type="ECO:0000259" key="11">
    <source>
        <dbReference type="PROSITE" id="PS50113"/>
    </source>
</evidence>
<dbReference type="PROSITE" id="PS50112">
    <property type="entry name" value="PAS"/>
    <property type="match status" value="2"/>
</dbReference>
<dbReference type="InterPro" id="IPR000014">
    <property type="entry name" value="PAS"/>
</dbReference>
<sequence length="731" mass="81440">MNREPDTLPEALSLSERQAYWSPDRVRHYYVRFDANGEKTYACPHAIYKFYEGDMEQAGNSATACDSGWMRRGLAEIVSRAQAIGGAREAEVTDPHTGEIYLIRVYPDEQGFSAFIERTSASGTLMSAAEQMVQSLFEHSPDAVYLLDMKGKYIQVNASCVRISGYSAAELMQRDFSGLVVPQDFPRVREHFYRAAEGAAQSYPVRIYRADGAMRNLLVNNFPIIDNGQIVGVYGIAKDVTGEYVTEALLRKSVSLLEQSQSIAHIGSWEMDAKSKRMYWSQESFRIFGMPPSRDGHVDHKGLLKAVLPEDASRVLEAWRDGWRNHSFQSECRIVRPNGEERIVFVKGQVNAGDHSRMTGILQDITVLKSTERQLLESEQRSWSIIHHHPDGVCALDLDGSLIGANPSMERLTGYSAEELNGQSYAMLLTPSEAERVSREYMNTADGQELQRIDSELLRKDGQVIVVTNTVVPIIVGGRRVGTYVIIKDMTDALETEELLRKSDKLKVVGQLAAAVAHEIRNPLTALKGFVKLLQSQYDEAKVPYLGIIQEELSRIEFISSELLVLAKPQVSRVAQVDVREVLEQTIMLLATQAVMNNIEISLVAQDEAALILGDGNQLKQVFVNLLKNAIEASSPGCLIEVGIHLTEEELRLRFADQGCGMPAEMVGRLGEPFYTTKEKGTGLGYMVMRRIIESHHGKLAISSKLGAGTTVEVILPRRLQEQPIHRVPAV</sequence>
<dbReference type="Pfam" id="PF08448">
    <property type="entry name" value="PAS_4"/>
    <property type="match status" value="1"/>
</dbReference>
<evidence type="ECO:0000313" key="13">
    <source>
        <dbReference type="Proteomes" id="UP001589747"/>
    </source>
</evidence>
<evidence type="ECO:0000256" key="3">
    <source>
        <dbReference type="ARBA" id="ARBA00022553"/>
    </source>
</evidence>
<dbReference type="InterPro" id="IPR003661">
    <property type="entry name" value="HisK_dim/P_dom"/>
</dbReference>
<comment type="catalytic activity">
    <reaction evidence="1">
        <text>ATP + protein L-histidine = ADP + protein N-phospho-L-histidine.</text>
        <dbReference type="EC" id="2.7.13.3"/>
    </reaction>
</comment>
<dbReference type="Pfam" id="PF00512">
    <property type="entry name" value="HisKA"/>
    <property type="match status" value="1"/>
</dbReference>
<dbReference type="InterPro" id="IPR005467">
    <property type="entry name" value="His_kinase_dom"/>
</dbReference>
<dbReference type="CDD" id="cd00082">
    <property type="entry name" value="HisKA"/>
    <property type="match status" value="1"/>
</dbReference>
<dbReference type="CDD" id="cd00075">
    <property type="entry name" value="HATPase"/>
    <property type="match status" value="1"/>
</dbReference>
<dbReference type="NCBIfam" id="TIGR00229">
    <property type="entry name" value="sensory_box"/>
    <property type="match status" value="2"/>
</dbReference>
<keyword evidence="13" id="KW-1185">Reference proteome</keyword>
<dbReference type="InterPro" id="IPR013655">
    <property type="entry name" value="PAS_fold_3"/>
</dbReference>
<organism evidence="12 13">
    <name type="scientific">Paenibacillus aurantiacus</name>
    <dbReference type="NCBI Taxonomy" id="1936118"/>
    <lineage>
        <taxon>Bacteria</taxon>
        <taxon>Bacillati</taxon>
        <taxon>Bacillota</taxon>
        <taxon>Bacilli</taxon>
        <taxon>Bacillales</taxon>
        <taxon>Paenibacillaceae</taxon>
        <taxon>Paenibacillus</taxon>
    </lineage>
</organism>